<keyword evidence="5 13" id="KW-0418">Kinase</keyword>
<dbReference type="PROSITE" id="PS50011">
    <property type="entry name" value="PROTEIN_KINASE_DOM"/>
    <property type="match status" value="1"/>
</dbReference>
<feature type="region of interest" description="Disordered" evidence="9">
    <location>
        <begin position="290"/>
        <end position="313"/>
    </location>
</feature>
<dbReference type="GO" id="GO:0006793">
    <property type="term" value="P:phosphorus metabolic process"/>
    <property type="evidence" value="ECO:0007669"/>
    <property type="project" value="UniProtKB-ARBA"/>
</dbReference>
<keyword evidence="10" id="KW-0812">Transmembrane</keyword>
<dbReference type="InterPro" id="IPR008271">
    <property type="entry name" value="Ser/Thr_kinase_AS"/>
</dbReference>
<dbReference type="AlphaFoldDB" id="A0A7K1UQC3"/>
<comment type="catalytic activity">
    <reaction evidence="7">
        <text>L-threonyl-[protein] + ATP = O-phospho-L-threonyl-[protein] + ADP + H(+)</text>
        <dbReference type="Rhea" id="RHEA:46608"/>
        <dbReference type="Rhea" id="RHEA-COMP:11060"/>
        <dbReference type="Rhea" id="RHEA-COMP:11605"/>
        <dbReference type="ChEBI" id="CHEBI:15378"/>
        <dbReference type="ChEBI" id="CHEBI:30013"/>
        <dbReference type="ChEBI" id="CHEBI:30616"/>
        <dbReference type="ChEBI" id="CHEBI:61977"/>
        <dbReference type="ChEBI" id="CHEBI:456216"/>
        <dbReference type="EC" id="2.7.11.1"/>
    </reaction>
</comment>
<keyword evidence="2" id="KW-0723">Serine/threonine-protein kinase</keyword>
<evidence type="ECO:0000256" key="9">
    <source>
        <dbReference type="SAM" id="MobiDB-lite"/>
    </source>
</evidence>
<evidence type="ECO:0000313" key="13">
    <source>
        <dbReference type="EMBL" id="MVU76507.1"/>
    </source>
</evidence>
<dbReference type="Gene3D" id="1.10.510.10">
    <property type="entry name" value="Transferase(Phosphotransferase) domain 1"/>
    <property type="match status" value="1"/>
</dbReference>
<keyword evidence="6" id="KW-0067">ATP-binding</keyword>
<dbReference type="GO" id="GO:0004674">
    <property type="term" value="F:protein serine/threonine kinase activity"/>
    <property type="evidence" value="ECO:0007669"/>
    <property type="project" value="UniProtKB-KW"/>
</dbReference>
<dbReference type="Gene3D" id="3.30.200.20">
    <property type="entry name" value="Phosphorylase Kinase, domain 1"/>
    <property type="match status" value="1"/>
</dbReference>
<dbReference type="PROSITE" id="PS00108">
    <property type="entry name" value="PROTEIN_KINASE_ST"/>
    <property type="match status" value="1"/>
</dbReference>
<evidence type="ECO:0000259" key="12">
    <source>
        <dbReference type="PROSITE" id="PS50035"/>
    </source>
</evidence>
<feature type="domain" description="Protein kinase" evidence="11">
    <location>
        <begin position="12"/>
        <end position="282"/>
    </location>
</feature>
<evidence type="ECO:0000256" key="2">
    <source>
        <dbReference type="ARBA" id="ARBA00022527"/>
    </source>
</evidence>
<dbReference type="EC" id="2.7.11.1" evidence="1"/>
<dbReference type="SUPFAM" id="SSF56112">
    <property type="entry name" value="Protein kinase-like (PK-like)"/>
    <property type="match status" value="1"/>
</dbReference>
<evidence type="ECO:0000256" key="7">
    <source>
        <dbReference type="ARBA" id="ARBA00047899"/>
    </source>
</evidence>
<evidence type="ECO:0000256" key="5">
    <source>
        <dbReference type="ARBA" id="ARBA00022777"/>
    </source>
</evidence>
<dbReference type="InterPro" id="IPR011009">
    <property type="entry name" value="Kinase-like_dom_sf"/>
</dbReference>
<evidence type="ECO:0000256" key="8">
    <source>
        <dbReference type="ARBA" id="ARBA00048679"/>
    </source>
</evidence>
<evidence type="ECO:0000256" key="6">
    <source>
        <dbReference type="ARBA" id="ARBA00022840"/>
    </source>
</evidence>
<name>A0A7K1UQC3_9NOCA</name>
<dbReference type="EMBL" id="WRPP01000001">
    <property type="protein sequence ID" value="MVU76507.1"/>
    <property type="molecule type" value="Genomic_DNA"/>
</dbReference>
<proteinExistence type="predicted"/>
<keyword evidence="14" id="KW-1185">Reference proteome</keyword>
<comment type="catalytic activity">
    <reaction evidence="8">
        <text>L-seryl-[protein] + ATP = O-phospho-L-seryl-[protein] + ADP + H(+)</text>
        <dbReference type="Rhea" id="RHEA:17989"/>
        <dbReference type="Rhea" id="RHEA-COMP:9863"/>
        <dbReference type="Rhea" id="RHEA-COMP:11604"/>
        <dbReference type="ChEBI" id="CHEBI:15378"/>
        <dbReference type="ChEBI" id="CHEBI:29999"/>
        <dbReference type="ChEBI" id="CHEBI:30616"/>
        <dbReference type="ChEBI" id="CHEBI:83421"/>
        <dbReference type="ChEBI" id="CHEBI:456216"/>
        <dbReference type="EC" id="2.7.11.1"/>
    </reaction>
</comment>
<keyword evidence="10" id="KW-0472">Membrane</keyword>
<protein>
    <recommendedName>
        <fullName evidence="1">non-specific serine/threonine protein kinase</fullName>
        <ecNumber evidence="1">2.7.11.1</ecNumber>
    </recommendedName>
</protein>
<keyword evidence="4" id="KW-0547">Nucleotide-binding</keyword>
<dbReference type="FunFam" id="3.30.200.20:FF:000035">
    <property type="entry name" value="Serine/threonine protein kinase Stk1"/>
    <property type="match status" value="1"/>
</dbReference>
<evidence type="ECO:0000256" key="4">
    <source>
        <dbReference type="ARBA" id="ARBA00022741"/>
    </source>
</evidence>
<evidence type="ECO:0000256" key="1">
    <source>
        <dbReference type="ARBA" id="ARBA00012513"/>
    </source>
</evidence>
<comment type="caution">
    <text evidence="13">The sequence shown here is derived from an EMBL/GenBank/DDBJ whole genome shotgun (WGS) entry which is preliminary data.</text>
</comment>
<evidence type="ECO:0000256" key="10">
    <source>
        <dbReference type="SAM" id="Phobius"/>
    </source>
</evidence>
<sequence length="498" mass="53750">MPLRPGTIVGGYRVIGVLGSGGMGTVYLVQDPIFPGRQDALKVLSTDLSHDETYRARFEREANLAAELDHPNIVTVYARGEEDGRLWIAMQYVPGTDAAIELERHPEGMTPQRALRIITEVGKALDYAHRCGLLHRDVKPANFLLSRGAGHQAIVDEERVLLTDFGVAKSISDNRELTATDNLMATVAYAAPERLAAEPMDHRGDIYSLGCAFVKLLTGRTPFPLDSLAQAMIGHLQEPPPALNSLRPGLPPALDVVIAKALAKDPARRYDTCRAFTDDAELAMRGRLPWTPPVVEDEPPTVSVEPPGPRRPTGHHRLSLAIAAIVVLLGLSAGALYLATDNGTRGSTTVTTTSSDPRASLRSAHPEFQNQTIAVYNFGDNSLSADLDTSEQAKFLQDIGFRYATDLRAESGETSPRPLSPSDALIPDIDLVVVIRTDKQAGNGGLRGLPSGFLSSGLTHAKLVIVDDPATAQSFQNWTDRSPDVLAQHVIPAILKAR</sequence>
<keyword evidence="3" id="KW-0808">Transferase</keyword>
<dbReference type="InterPro" id="IPR000719">
    <property type="entry name" value="Prot_kinase_dom"/>
</dbReference>
<dbReference type="SMART" id="SM00220">
    <property type="entry name" value="S_TKc"/>
    <property type="match status" value="1"/>
</dbReference>
<dbReference type="Pfam" id="PF00069">
    <property type="entry name" value="Pkinase"/>
    <property type="match status" value="1"/>
</dbReference>
<dbReference type="RefSeq" id="WP_157355281.1">
    <property type="nucleotide sequence ID" value="NZ_WRPP01000001.1"/>
</dbReference>
<evidence type="ECO:0000313" key="14">
    <source>
        <dbReference type="Proteomes" id="UP000466794"/>
    </source>
</evidence>
<evidence type="ECO:0000259" key="11">
    <source>
        <dbReference type="PROSITE" id="PS50011"/>
    </source>
</evidence>
<evidence type="ECO:0000256" key="3">
    <source>
        <dbReference type="ARBA" id="ARBA00022679"/>
    </source>
</evidence>
<dbReference type="Proteomes" id="UP000466794">
    <property type="component" value="Unassembled WGS sequence"/>
</dbReference>
<dbReference type="CDD" id="cd14014">
    <property type="entry name" value="STKc_PknB_like"/>
    <property type="match status" value="1"/>
</dbReference>
<dbReference type="PROSITE" id="PS50035">
    <property type="entry name" value="PLD"/>
    <property type="match status" value="1"/>
</dbReference>
<dbReference type="PANTHER" id="PTHR43289">
    <property type="entry name" value="MITOGEN-ACTIVATED PROTEIN KINASE KINASE KINASE 20-RELATED"/>
    <property type="match status" value="1"/>
</dbReference>
<dbReference type="Gene3D" id="3.40.50.1980">
    <property type="entry name" value="Nitrogenase molybdenum iron protein domain"/>
    <property type="match status" value="1"/>
</dbReference>
<gene>
    <name evidence="13" type="ORF">GPX89_04530</name>
</gene>
<feature type="domain" description="PLD phosphodiesterase" evidence="12">
    <location>
        <begin position="455"/>
        <end position="482"/>
    </location>
</feature>
<dbReference type="PANTHER" id="PTHR43289:SF6">
    <property type="entry name" value="SERINE_THREONINE-PROTEIN KINASE NEKL-3"/>
    <property type="match status" value="1"/>
</dbReference>
<keyword evidence="10" id="KW-1133">Transmembrane helix</keyword>
<accession>A0A7K1UQC3</accession>
<organism evidence="13 14">
    <name type="scientific">Nocardia terrae</name>
    <dbReference type="NCBI Taxonomy" id="2675851"/>
    <lineage>
        <taxon>Bacteria</taxon>
        <taxon>Bacillati</taxon>
        <taxon>Actinomycetota</taxon>
        <taxon>Actinomycetes</taxon>
        <taxon>Mycobacteriales</taxon>
        <taxon>Nocardiaceae</taxon>
        <taxon>Nocardia</taxon>
    </lineage>
</organism>
<reference evidence="13 14" key="1">
    <citation type="submission" date="2019-12" db="EMBL/GenBank/DDBJ databases">
        <title>Nocardia sp. nov. ET3-3 isolated from soil.</title>
        <authorList>
            <person name="Kanchanasin P."/>
            <person name="Tanasupawat S."/>
            <person name="Yuki M."/>
            <person name="Kudo T."/>
        </authorList>
    </citation>
    <scope>NUCLEOTIDE SEQUENCE [LARGE SCALE GENOMIC DNA]</scope>
    <source>
        <strain evidence="13 14">ET3-3</strain>
    </source>
</reference>
<dbReference type="GO" id="GO:0005524">
    <property type="term" value="F:ATP binding"/>
    <property type="evidence" value="ECO:0007669"/>
    <property type="project" value="UniProtKB-KW"/>
</dbReference>
<feature type="transmembrane region" description="Helical" evidence="10">
    <location>
        <begin position="318"/>
        <end position="339"/>
    </location>
</feature>
<dbReference type="InterPro" id="IPR001736">
    <property type="entry name" value="PLipase_D/transphosphatidylase"/>
</dbReference>